<dbReference type="GO" id="GO:0030272">
    <property type="term" value="F:5-formyltetrahydrofolate cyclo-ligase activity"/>
    <property type="evidence" value="ECO:0007669"/>
    <property type="project" value="UniProtKB-EC"/>
</dbReference>
<dbReference type="SUPFAM" id="SSF100950">
    <property type="entry name" value="NagB/RpiA/CoA transferase-like"/>
    <property type="match status" value="1"/>
</dbReference>
<dbReference type="Gene3D" id="3.40.50.10420">
    <property type="entry name" value="NagB/RpiA/CoA transferase-like"/>
    <property type="match status" value="1"/>
</dbReference>
<dbReference type="NCBIfam" id="TIGR02727">
    <property type="entry name" value="MTHFS_bact"/>
    <property type="match status" value="1"/>
</dbReference>
<comment type="cofactor">
    <cofactor evidence="4">
        <name>Mg(2+)</name>
        <dbReference type="ChEBI" id="CHEBI:18420"/>
    </cofactor>
</comment>
<dbReference type="EMBL" id="JBHLVF010000033">
    <property type="protein sequence ID" value="MFC0393427.1"/>
    <property type="molecule type" value="Genomic_DNA"/>
</dbReference>
<dbReference type="InterPro" id="IPR024185">
    <property type="entry name" value="FTHF_cligase-like_sf"/>
</dbReference>
<dbReference type="RefSeq" id="WP_256555550.1">
    <property type="nucleotide sequence ID" value="NZ_JANHOF010000014.1"/>
</dbReference>
<gene>
    <name evidence="5" type="ORF">ACFFJ8_18870</name>
</gene>
<dbReference type="Proteomes" id="UP001589818">
    <property type="component" value="Unassembled WGS sequence"/>
</dbReference>
<keyword evidence="5" id="KW-0436">Ligase</keyword>
<keyword evidence="4" id="KW-0479">Metal-binding</keyword>
<dbReference type="EC" id="6.3.3.2" evidence="4"/>
<keyword evidence="4" id="KW-0460">Magnesium</keyword>
<comment type="similarity">
    <text evidence="1 4">Belongs to the 5-formyltetrahydrofolate cyclo-ligase family.</text>
</comment>
<comment type="catalytic activity">
    <reaction evidence="4">
        <text>(6S)-5-formyl-5,6,7,8-tetrahydrofolate + ATP = (6R)-5,10-methenyltetrahydrofolate + ADP + phosphate</text>
        <dbReference type="Rhea" id="RHEA:10488"/>
        <dbReference type="ChEBI" id="CHEBI:30616"/>
        <dbReference type="ChEBI" id="CHEBI:43474"/>
        <dbReference type="ChEBI" id="CHEBI:57455"/>
        <dbReference type="ChEBI" id="CHEBI:57457"/>
        <dbReference type="ChEBI" id="CHEBI:456216"/>
        <dbReference type="EC" id="6.3.3.2"/>
    </reaction>
</comment>
<dbReference type="InterPro" id="IPR002698">
    <property type="entry name" value="FTHF_cligase"/>
</dbReference>
<evidence type="ECO:0000256" key="2">
    <source>
        <dbReference type="ARBA" id="ARBA00022741"/>
    </source>
</evidence>
<reference evidence="5 6" key="1">
    <citation type="submission" date="2024-09" db="EMBL/GenBank/DDBJ databases">
        <authorList>
            <person name="Sun Q."/>
            <person name="Mori K."/>
        </authorList>
    </citation>
    <scope>NUCLEOTIDE SEQUENCE [LARGE SCALE GENOMIC DNA]</scope>
    <source>
        <strain evidence="5 6">CCM 4839</strain>
    </source>
</reference>
<proteinExistence type="inferred from homology"/>
<dbReference type="PIRSF" id="PIRSF006806">
    <property type="entry name" value="FTHF_cligase"/>
    <property type="match status" value="1"/>
</dbReference>
<dbReference type="PANTHER" id="PTHR23407:SF1">
    <property type="entry name" value="5-FORMYLTETRAHYDROFOLATE CYCLO-LIGASE"/>
    <property type="match status" value="1"/>
</dbReference>
<evidence type="ECO:0000256" key="1">
    <source>
        <dbReference type="ARBA" id="ARBA00010638"/>
    </source>
</evidence>
<evidence type="ECO:0000256" key="4">
    <source>
        <dbReference type="RuleBase" id="RU361279"/>
    </source>
</evidence>
<keyword evidence="2 4" id="KW-0547">Nucleotide-binding</keyword>
<comment type="caution">
    <text evidence="5">The sequence shown here is derived from an EMBL/GenBank/DDBJ whole genome shotgun (WGS) entry which is preliminary data.</text>
</comment>
<evidence type="ECO:0000256" key="3">
    <source>
        <dbReference type="ARBA" id="ARBA00022840"/>
    </source>
</evidence>
<dbReference type="Pfam" id="PF01812">
    <property type="entry name" value="5-FTHF_cyc-lig"/>
    <property type="match status" value="1"/>
</dbReference>
<dbReference type="InterPro" id="IPR037171">
    <property type="entry name" value="NagB/RpiA_transferase-like"/>
</dbReference>
<accession>A0ABV6JD09</accession>
<sequence length="212" mass="24573">MEQFENRYTIMERKKAERTAAAMRRDSLPDQQRKVWSEAACTAAADWLESRNTRSFMIYTSFRSELDTQRLIEWGWHNGLKVIVPRCLFQERSMELFAIDDWQELKPGAYGILEPDPTQARMLDIDKEVPEVVFVPGLAFDRKGGRLGYGGGYYDRFHDRLALIFSDGKADFPPWIGLGYEAQWVKAVTMELHDARIDAVITERGFKKTLPK</sequence>
<name>A0ABV6JD09_9BACL</name>
<dbReference type="PANTHER" id="PTHR23407">
    <property type="entry name" value="ATPASE INHIBITOR/5-FORMYLTETRAHYDROFOLATE CYCLO-LIGASE"/>
    <property type="match status" value="1"/>
</dbReference>
<protein>
    <recommendedName>
        <fullName evidence="4">5-formyltetrahydrofolate cyclo-ligase</fullName>
        <ecNumber evidence="4">6.3.3.2</ecNumber>
    </recommendedName>
</protein>
<keyword evidence="6" id="KW-1185">Reference proteome</keyword>
<evidence type="ECO:0000313" key="5">
    <source>
        <dbReference type="EMBL" id="MFC0393427.1"/>
    </source>
</evidence>
<keyword evidence="3 4" id="KW-0067">ATP-binding</keyword>
<organism evidence="5 6">
    <name type="scientific">Paenibacillus mendelii</name>
    <dbReference type="NCBI Taxonomy" id="206163"/>
    <lineage>
        <taxon>Bacteria</taxon>
        <taxon>Bacillati</taxon>
        <taxon>Bacillota</taxon>
        <taxon>Bacilli</taxon>
        <taxon>Bacillales</taxon>
        <taxon>Paenibacillaceae</taxon>
        <taxon>Paenibacillus</taxon>
    </lineage>
</organism>
<evidence type="ECO:0000313" key="6">
    <source>
        <dbReference type="Proteomes" id="UP001589818"/>
    </source>
</evidence>